<protein>
    <submittedName>
        <fullName evidence="1">Uncharacterized protein</fullName>
    </submittedName>
</protein>
<name>A0ABT5F8N6_9BACT</name>
<dbReference type="RefSeq" id="WP_271930532.1">
    <property type="nucleotide sequence ID" value="NZ_JAQNDO010000001.1"/>
</dbReference>
<dbReference type="Proteomes" id="UP001221411">
    <property type="component" value="Unassembled WGS sequence"/>
</dbReference>
<evidence type="ECO:0000313" key="1">
    <source>
        <dbReference type="EMBL" id="MDC0749969.1"/>
    </source>
</evidence>
<reference evidence="1 2" key="1">
    <citation type="submission" date="2022-11" db="EMBL/GenBank/DDBJ databases">
        <title>Minimal conservation of predation-associated metabolite biosynthetic gene clusters underscores biosynthetic potential of Myxococcota including descriptions for ten novel species: Archangium lansinium sp. nov., Myxococcus landrumus sp. nov., Nannocystis bai.</title>
        <authorList>
            <person name="Ahearne A."/>
            <person name="Stevens C."/>
            <person name="Dowd S."/>
        </authorList>
    </citation>
    <scope>NUCLEOTIDE SEQUENCE [LARGE SCALE GENOMIC DNA]</scope>
    <source>
        <strain evidence="1 2">RJM3</strain>
    </source>
</reference>
<sequence>MALIMKATLSMSCSHRDGGAVSFFGVFTSPPFSSRFSMTATNSLGVRVMVTIIEPAALSSNGS</sequence>
<evidence type="ECO:0000313" key="2">
    <source>
        <dbReference type="Proteomes" id="UP001221411"/>
    </source>
</evidence>
<organism evidence="1 2">
    <name type="scientific">Polyangium mundeleinium</name>
    <dbReference type="NCBI Taxonomy" id="2995306"/>
    <lineage>
        <taxon>Bacteria</taxon>
        <taxon>Pseudomonadati</taxon>
        <taxon>Myxococcota</taxon>
        <taxon>Polyangia</taxon>
        <taxon>Polyangiales</taxon>
        <taxon>Polyangiaceae</taxon>
        <taxon>Polyangium</taxon>
    </lineage>
</organism>
<proteinExistence type="predicted"/>
<dbReference type="EMBL" id="JAQNDO010000001">
    <property type="protein sequence ID" value="MDC0749969.1"/>
    <property type="molecule type" value="Genomic_DNA"/>
</dbReference>
<gene>
    <name evidence="1" type="ORF">POL67_52070</name>
</gene>
<keyword evidence="2" id="KW-1185">Reference proteome</keyword>
<comment type="caution">
    <text evidence="1">The sequence shown here is derived from an EMBL/GenBank/DDBJ whole genome shotgun (WGS) entry which is preliminary data.</text>
</comment>
<accession>A0ABT5F8N6</accession>